<dbReference type="EMBL" id="HF559394">
    <property type="protein sequence ID" value="CCP24445.1"/>
    <property type="molecule type" value="Genomic_DNA"/>
</dbReference>
<dbReference type="STRING" id="1246955.MCYN_0713"/>
<evidence type="ECO:0000313" key="1">
    <source>
        <dbReference type="EMBL" id="CCP24445.1"/>
    </source>
</evidence>
<proteinExistence type="predicted"/>
<protein>
    <submittedName>
        <fullName evidence="1">Uncharacterized protein</fullName>
    </submittedName>
</protein>
<gene>
    <name evidence="1" type="primary">MCYN0713</name>
    <name evidence="1" type="ordered locus">MCYN_0713</name>
</gene>
<dbReference type="Proteomes" id="UP000010466">
    <property type="component" value="Chromosome"/>
</dbReference>
<dbReference type="KEGG" id="mcy:MCYN_0713"/>
<sequence>MSTHKTYNASTVYVILIILLIKNDQKVNNILANLITSSLL</sequence>
<dbReference type="AlphaFoldDB" id="L0RY56"/>
<dbReference type="PATRIC" id="fig|1246955.3.peg.644"/>
<evidence type="ECO:0000313" key="2">
    <source>
        <dbReference type="Proteomes" id="UP000010466"/>
    </source>
</evidence>
<organism evidence="1 2">
    <name type="scientific">Mycoplasmopsis cynos (strain C142)</name>
    <name type="common">Mycoplasma cynos</name>
    <dbReference type="NCBI Taxonomy" id="1246955"/>
    <lineage>
        <taxon>Bacteria</taxon>
        <taxon>Bacillati</taxon>
        <taxon>Mycoplasmatota</taxon>
        <taxon>Mycoplasmoidales</taxon>
        <taxon>Metamycoplasmataceae</taxon>
        <taxon>Mycoplasmopsis</taxon>
    </lineage>
</organism>
<dbReference type="HOGENOM" id="CLU_3292674_0_0_14"/>
<name>L0RY56_MYCC1</name>
<keyword evidence="2" id="KW-1185">Reference proteome</keyword>
<accession>L0RY56</accession>
<reference evidence="2" key="1">
    <citation type="journal article" date="2013" name="Genome Announc.">
        <title>Complete genome sequence of Mycoplasma cynos strain C142.</title>
        <authorList>
            <person name="Walker C.A."/>
            <person name="Mannering S.A."/>
            <person name="Shields S."/>
            <person name="Blake D.P."/>
            <person name="Brownlie J."/>
        </authorList>
    </citation>
    <scope>NUCLEOTIDE SEQUENCE [LARGE SCALE GENOMIC DNA]</scope>
    <source>
        <strain evidence="2">C142</strain>
    </source>
</reference>